<sequence length="228" mass="25417">MLAFGILNFLGFESKKIFSEIFKDAIDNKAADIVIALSTVSTIERQADCFSFPPGMWDLKTLTPPASNEAGFVTDLKFTTSMMDKTKTYNTSSQMGFSIELGTLGYLLTKQPASTTMAGALVMSKCDRFFLTSMDAMPCKADYIKKKVFPDVNLAFAESNRSYIFLYEDEDSIKYKAQKLKELSTNLRDNMALLLMDVNLGNFIKGCSLRSDDAFSRISVVKTEFGVK</sequence>
<keyword evidence="2" id="KW-1185">Reference proteome</keyword>
<reference evidence="1" key="2">
    <citation type="submission" date="2021-09" db="EMBL/GenBank/DDBJ databases">
        <authorList>
            <person name="Jia N."/>
            <person name="Wang J."/>
            <person name="Shi W."/>
            <person name="Du L."/>
            <person name="Sun Y."/>
            <person name="Zhan W."/>
            <person name="Jiang J."/>
            <person name="Wang Q."/>
            <person name="Zhang B."/>
            <person name="Ji P."/>
            <person name="Sakyi L.B."/>
            <person name="Cui X."/>
            <person name="Yuan T."/>
            <person name="Jiang B."/>
            <person name="Yang W."/>
            <person name="Lam T.T.-Y."/>
            <person name="Chang Q."/>
            <person name="Ding S."/>
            <person name="Wang X."/>
            <person name="Zhu J."/>
            <person name="Ruan X."/>
            <person name="Zhao L."/>
            <person name="Wei J."/>
            <person name="Que T."/>
            <person name="Du C."/>
            <person name="Cheng J."/>
            <person name="Dai P."/>
            <person name="Han X."/>
            <person name="Huang E."/>
            <person name="Gao Y."/>
            <person name="Liu J."/>
            <person name="Shao H."/>
            <person name="Ye R."/>
            <person name="Li L."/>
            <person name="Wei W."/>
            <person name="Wang X."/>
            <person name="Wang C."/>
            <person name="Huo Q."/>
            <person name="Li W."/>
            <person name="Guo W."/>
            <person name="Chen H."/>
            <person name="Chen S."/>
            <person name="Zhou L."/>
            <person name="Zhou L."/>
            <person name="Ni X."/>
            <person name="Tian J."/>
            <person name="Zhou Y."/>
            <person name="Sheng Y."/>
            <person name="Liu T."/>
            <person name="Pan Y."/>
            <person name="Xia L."/>
            <person name="Li J."/>
            <person name="Zhao F."/>
            <person name="Cao W."/>
        </authorList>
    </citation>
    <scope>NUCLEOTIDE SEQUENCE</scope>
    <source>
        <strain evidence="1">Rmic-2018</strain>
        <tissue evidence="1">Larvae</tissue>
    </source>
</reference>
<accession>A0A9J6EMA8</accession>
<gene>
    <name evidence="1" type="ORF">HPB51_005713</name>
</gene>
<dbReference type="AlphaFoldDB" id="A0A9J6EMA8"/>
<evidence type="ECO:0000313" key="1">
    <source>
        <dbReference type="EMBL" id="KAH8035478.1"/>
    </source>
</evidence>
<dbReference type="EMBL" id="JABSTU010000003">
    <property type="protein sequence ID" value="KAH8035478.1"/>
    <property type="molecule type" value="Genomic_DNA"/>
</dbReference>
<reference evidence="1" key="1">
    <citation type="journal article" date="2020" name="Cell">
        <title>Large-Scale Comparative Analyses of Tick Genomes Elucidate Their Genetic Diversity and Vector Capacities.</title>
        <authorList>
            <consortium name="Tick Genome and Microbiome Consortium (TIGMIC)"/>
            <person name="Jia N."/>
            <person name="Wang J."/>
            <person name="Shi W."/>
            <person name="Du L."/>
            <person name="Sun Y."/>
            <person name="Zhan W."/>
            <person name="Jiang J.F."/>
            <person name="Wang Q."/>
            <person name="Zhang B."/>
            <person name="Ji P."/>
            <person name="Bell-Sakyi L."/>
            <person name="Cui X.M."/>
            <person name="Yuan T.T."/>
            <person name="Jiang B.G."/>
            <person name="Yang W.F."/>
            <person name="Lam T.T."/>
            <person name="Chang Q.C."/>
            <person name="Ding S.J."/>
            <person name="Wang X.J."/>
            <person name="Zhu J.G."/>
            <person name="Ruan X.D."/>
            <person name="Zhao L."/>
            <person name="Wei J.T."/>
            <person name="Ye R.Z."/>
            <person name="Que T.C."/>
            <person name="Du C.H."/>
            <person name="Zhou Y.H."/>
            <person name="Cheng J.X."/>
            <person name="Dai P.F."/>
            <person name="Guo W.B."/>
            <person name="Han X.H."/>
            <person name="Huang E.J."/>
            <person name="Li L.F."/>
            <person name="Wei W."/>
            <person name="Gao Y.C."/>
            <person name="Liu J.Z."/>
            <person name="Shao H.Z."/>
            <person name="Wang X."/>
            <person name="Wang C.C."/>
            <person name="Yang T.C."/>
            <person name="Huo Q.B."/>
            <person name="Li W."/>
            <person name="Chen H.Y."/>
            <person name="Chen S.E."/>
            <person name="Zhou L.G."/>
            <person name="Ni X.B."/>
            <person name="Tian J.H."/>
            <person name="Sheng Y."/>
            <person name="Liu T."/>
            <person name="Pan Y.S."/>
            <person name="Xia L.Y."/>
            <person name="Li J."/>
            <person name="Zhao F."/>
            <person name="Cao W.C."/>
        </authorList>
    </citation>
    <scope>NUCLEOTIDE SEQUENCE</scope>
    <source>
        <strain evidence="1">Rmic-2018</strain>
    </source>
</reference>
<evidence type="ECO:0000313" key="2">
    <source>
        <dbReference type="Proteomes" id="UP000821866"/>
    </source>
</evidence>
<organism evidence="1 2">
    <name type="scientific">Rhipicephalus microplus</name>
    <name type="common">Cattle tick</name>
    <name type="synonym">Boophilus microplus</name>
    <dbReference type="NCBI Taxonomy" id="6941"/>
    <lineage>
        <taxon>Eukaryota</taxon>
        <taxon>Metazoa</taxon>
        <taxon>Ecdysozoa</taxon>
        <taxon>Arthropoda</taxon>
        <taxon>Chelicerata</taxon>
        <taxon>Arachnida</taxon>
        <taxon>Acari</taxon>
        <taxon>Parasitiformes</taxon>
        <taxon>Ixodida</taxon>
        <taxon>Ixodoidea</taxon>
        <taxon>Ixodidae</taxon>
        <taxon>Rhipicephalinae</taxon>
        <taxon>Rhipicephalus</taxon>
        <taxon>Boophilus</taxon>
    </lineage>
</organism>
<protein>
    <submittedName>
        <fullName evidence="1">Uncharacterized protein</fullName>
    </submittedName>
</protein>
<proteinExistence type="predicted"/>
<name>A0A9J6EMA8_RHIMP</name>
<comment type="caution">
    <text evidence="1">The sequence shown here is derived from an EMBL/GenBank/DDBJ whole genome shotgun (WGS) entry which is preliminary data.</text>
</comment>
<dbReference type="Proteomes" id="UP000821866">
    <property type="component" value="Chromosome 11"/>
</dbReference>